<dbReference type="Gene3D" id="3.40.50.360">
    <property type="match status" value="1"/>
</dbReference>
<dbReference type="SUPFAM" id="SSF52218">
    <property type="entry name" value="Flavoproteins"/>
    <property type="match status" value="1"/>
</dbReference>
<organism evidence="3 4">
    <name type="scientific">Paenibacillus catalpae</name>
    <dbReference type="NCBI Taxonomy" id="1045775"/>
    <lineage>
        <taxon>Bacteria</taxon>
        <taxon>Bacillati</taxon>
        <taxon>Bacillota</taxon>
        <taxon>Bacilli</taxon>
        <taxon>Bacillales</taxon>
        <taxon>Paenibacillaceae</taxon>
        <taxon>Paenibacillus</taxon>
    </lineage>
</organism>
<proteinExistence type="predicted"/>
<dbReference type="EMBL" id="FOMT01000001">
    <property type="protein sequence ID" value="SFD78000.1"/>
    <property type="molecule type" value="Genomic_DNA"/>
</dbReference>
<dbReference type="RefSeq" id="WP_091182619.1">
    <property type="nucleotide sequence ID" value="NZ_FOMT01000001.1"/>
</dbReference>
<dbReference type="InterPro" id="IPR046980">
    <property type="entry name" value="KefG/KefF"/>
</dbReference>
<reference evidence="4" key="1">
    <citation type="submission" date="2016-10" db="EMBL/GenBank/DDBJ databases">
        <authorList>
            <person name="Varghese N."/>
            <person name="Submissions S."/>
        </authorList>
    </citation>
    <scope>NUCLEOTIDE SEQUENCE [LARGE SCALE GENOMIC DNA]</scope>
    <source>
        <strain evidence="4">CGMCC 1.10784</strain>
    </source>
</reference>
<evidence type="ECO:0000313" key="3">
    <source>
        <dbReference type="EMBL" id="SFD78000.1"/>
    </source>
</evidence>
<dbReference type="InterPro" id="IPR029039">
    <property type="entry name" value="Flavoprotein-like_sf"/>
</dbReference>
<dbReference type="OrthoDB" id="9798454at2"/>
<dbReference type="GO" id="GO:0003955">
    <property type="term" value="F:NAD(P)H dehydrogenase (quinone) activity"/>
    <property type="evidence" value="ECO:0007669"/>
    <property type="project" value="TreeGrafter"/>
</dbReference>
<evidence type="ECO:0000259" key="2">
    <source>
        <dbReference type="Pfam" id="PF02525"/>
    </source>
</evidence>
<dbReference type="PANTHER" id="PTHR47307:SF1">
    <property type="entry name" value="GLUTATHIONE-REGULATED POTASSIUM-EFFLUX SYSTEM ANCILLARY PROTEIN KEFG"/>
    <property type="match status" value="1"/>
</dbReference>
<name>A0A1I1VC49_9BACL</name>
<keyword evidence="1" id="KW-0560">Oxidoreductase</keyword>
<dbReference type="PANTHER" id="PTHR47307">
    <property type="entry name" value="GLUTATHIONE-REGULATED POTASSIUM-EFFLUX SYSTEM ANCILLARY PROTEIN KEFG"/>
    <property type="match status" value="1"/>
</dbReference>
<keyword evidence="4" id="KW-1185">Reference proteome</keyword>
<dbReference type="GO" id="GO:0009055">
    <property type="term" value="F:electron transfer activity"/>
    <property type="evidence" value="ECO:0007669"/>
    <property type="project" value="TreeGrafter"/>
</dbReference>
<evidence type="ECO:0000313" key="4">
    <source>
        <dbReference type="Proteomes" id="UP000198855"/>
    </source>
</evidence>
<dbReference type="STRING" id="1045775.SAMN05216378_1396"/>
<sequence>MKILVITAHPELNRSRANKTFLHSLSQYGEDIRIHDLYQLYPNWTIDAEKEQKLLLQHDRIVLQFPFYWYSSPPLLKKWLDEVMTPGWAYGPGGNHLIGKEFLVATTTGGTENAYRSGGDDQFTISEFLRPFERTITKCNGTYLPAFVSYSVKTATDEALAQEAARYVEHIRTPLPVLVH</sequence>
<feature type="domain" description="Flavodoxin-like fold" evidence="2">
    <location>
        <begin position="1"/>
        <end position="170"/>
    </location>
</feature>
<dbReference type="Pfam" id="PF02525">
    <property type="entry name" value="Flavodoxin_2"/>
    <property type="match status" value="1"/>
</dbReference>
<dbReference type="Proteomes" id="UP000198855">
    <property type="component" value="Unassembled WGS sequence"/>
</dbReference>
<dbReference type="AlphaFoldDB" id="A0A1I1VC49"/>
<evidence type="ECO:0000256" key="1">
    <source>
        <dbReference type="ARBA" id="ARBA00023002"/>
    </source>
</evidence>
<dbReference type="GO" id="GO:0010181">
    <property type="term" value="F:FMN binding"/>
    <property type="evidence" value="ECO:0007669"/>
    <property type="project" value="TreeGrafter"/>
</dbReference>
<gene>
    <name evidence="3" type="ORF">SAMN05216378_1396</name>
</gene>
<accession>A0A1I1VC49</accession>
<dbReference type="InterPro" id="IPR003680">
    <property type="entry name" value="Flavodoxin_fold"/>
</dbReference>
<protein>
    <submittedName>
        <fullName evidence="3">Glutathione-regulated potassium-efflux system ancillary protein KefG</fullName>
    </submittedName>
</protein>